<evidence type="ECO:0000256" key="1">
    <source>
        <dbReference type="ARBA" id="ARBA00004635"/>
    </source>
</evidence>
<dbReference type="Pfam" id="PF07159">
    <property type="entry name" value="CYRIA-B_Rac1-bd"/>
    <property type="match status" value="1"/>
</dbReference>
<evidence type="ECO:0000256" key="3">
    <source>
        <dbReference type="ARBA" id="ARBA00023136"/>
    </source>
</evidence>
<dbReference type="EMBL" id="JAROKS010000003">
    <property type="protein sequence ID" value="KAK1805013.1"/>
    <property type="molecule type" value="Genomic_DNA"/>
</dbReference>
<reference evidence="7" key="1">
    <citation type="submission" date="2023-03" db="EMBL/GenBank/DDBJ databases">
        <title>Electrophorus voltai genome.</title>
        <authorList>
            <person name="Bian C."/>
        </authorList>
    </citation>
    <scope>NUCLEOTIDE SEQUENCE</scope>
    <source>
        <strain evidence="7">CB-2022</strain>
        <tissue evidence="7">Muscle</tissue>
    </source>
</reference>
<feature type="region of interest" description="Disordered" evidence="5">
    <location>
        <begin position="222"/>
        <end position="262"/>
    </location>
</feature>
<feature type="region of interest" description="Disordered" evidence="5">
    <location>
        <begin position="1"/>
        <end position="29"/>
    </location>
</feature>
<evidence type="ECO:0000256" key="2">
    <source>
        <dbReference type="ARBA" id="ARBA00005778"/>
    </source>
</evidence>
<evidence type="ECO:0000313" key="8">
    <source>
        <dbReference type="Proteomes" id="UP001239994"/>
    </source>
</evidence>
<protein>
    <recommendedName>
        <fullName evidence="6">CYRIA/CYRIB Rac1 binding domain-containing protein</fullName>
    </recommendedName>
</protein>
<accession>A0AAD8ZVF8</accession>
<sequence>MALCTGDESSKQMDTGEGERERWSSFPTTPPPLDCSHRREVLRTMLGNGWWSLVFCLWHLITSRGIMGNLLKVLACTELEHGPIVFLDFEHAQPTEAETVVWNQVSAVLEEAHGILAELQSYNGAGQEIREAIQNPNDLQLQEKAWNAVCPLVAKLKRFYEFSLRLGEWVANIFAIAFFGRKCKWDHVCGAQVNMATVYGESRQALLPALPRRDVAMVTAASKAQKRQHSRPLCVCTEDPADQGGDEPQPVTAPAEASLKEP</sequence>
<evidence type="ECO:0000256" key="5">
    <source>
        <dbReference type="SAM" id="MobiDB-lite"/>
    </source>
</evidence>
<gene>
    <name evidence="7" type="ORF">P4O66_019372</name>
</gene>
<comment type="caution">
    <text evidence="7">The sequence shown here is derived from an EMBL/GenBank/DDBJ whole genome shotgun (WGS) entry which is preliminary data.</text>
</comment>
<feature type="domain" description="CYRIA/CYRIB Rac1 binding" evidence="6">
    <location>
        <begin position="85"/>
        <end position="175"/>
    </location>
</feature>
<keyword evidence="8" id="KW-1185">Reference proteome</keyword>
<organism evidence="7 8">
    <name type="scientific">Electrophorus voltai</name>
    <dbReference type="NCBI Taxonomy" id="2609070"/>
    <lineage>
        <taxon>Eukaryota</taxon>
        <taxon>Metazoa</taxon>
        <taxon>Chordata</taxon>
        <taxon>Craniata</taxon>
        <taxon>Vertebrata</taxon>
        <taxon>Euteleostomi</taxon>
        <taxon>Actinopterygii</taxon>
        <taxon>Neopterygii</taxon>
        <taxon>Teleostei</taxon>
        <taxon>Ostariophysi</taxon>
        <taxon>Gymnotiformes</taxon>
        <taxon>Gymnotoidei</taxon>
        <taxon>Gymnotidae</taxon>
        <taxon>Electrophorus</taxon>
    </lineage>
</organism>
<comment type="subcellular location">
    <subcellularLocation>
        <location evidence="1">Membrane</location>
        <topology evidence="1">Lipid-anchor</topology>
    </subcellularLocation>
</comment>
<evidence type="ECO:0000313" key="7">
    <source>
        <dbReference type="EMBL" id="KAK1805013.1"/>
    </source>
</evidence>
<dbReference type="AlphaFoldDB" id="A0AAD8ZVF8"/>
<dbReference type="GO" id="GO:0016020">
    <property type="term" value="C:membrane"/>
    <property type="evidence" value="ECO:0007669"/>
    <property type="project" value="UniProtKB-SubCell"/>
</dbReference>
<proteinExistence type="inferred from homology"/>
<keyword evidence="3" id="KW-0472">Membrane</keyword>
<dbReference type="GO" id="GO:0031267">
    <property type="term" value="F:small GTPase binding"/>
    <property type="evidence" value="ECO:0007669"/>
    <property type="project" value="InterPro"/>
</dbReference>
<keyword evidence="4" id="KW-0449">Lipoprotein</keyword>
<comment type="similarity">
    <text evidence="2">Belongs to the CYRI family.</text>
</comment>
<dbReference type="GO" id="GO:0030833">
    <property type="term" value="P:regulation of actin filament polymerization"/>
    <property type="evidence" value="ECO:0007669"/>
    <property type="project" value="InterPro"/>
</dbReference>
<dbReference type="Proteomes" id="UP001239994">
    <property type="component" value="Unassembled WGS sequence"/>
</dbReference>
<evidence type="ECO:0000259" key="6">
    <source>
        <dbReference type="Pfam" id="PF07159"/>
    </source>
</evidence>
<dbReference type="PANTHER" id="PTHR12422">
    <property type="entry name" value="GH09096P"/>
    <property type="match status" value="1"/>
</dbReference>
<dbReference type="InterPro" id="IPR039789">
    <property type="entry name" value="CYRI"/>
</dbReference>
<name>A0AAD8ZVF8_9TELE</name>
<dbReference type="InterPro" id="IPR009828">
    <property type="entry name" value="CYRIA/CYRIB_Rac1-bd"/>
</dbReference>
<evidence type="ECO:0000256" key="4">
    <source>
        <dbReference type="ARBA" id="ARBA00023288"/>
    </source>
</evidence>